<gene>
    <name evidence="2" type="ORF">METZ01_LOCUS313823</name>
</gene>
<feature type="compositionally biased region" description="Acidic residues" evidence="1">
    <location>
        <begin position="1"/>
        <end position="17"/>
    </location>
</feature>
<reference evidence="2" key="1">
    <citation type="submission" date="2018-05" db="EMBL/GenBank/DDBJ databases">
        <authorList>
            <person name="Lanie J.A."/>
            <person name="Ng W.-L."/>
            <person name="Kazmierczak K.M."/>
            <person name="Andrzejewski T.M."/>
            <person name="Davidsen T.M."/>
            <person name="Wayne K.J."/>
            <person name="Tettelin H."/>
            <person name="Glass J.I."/>
            <person name="Rusch D."/>
            <person name="Podicherti R."/>
            <person name="Tsui H.-C.T."/>
            <person name="Winkler M.E."/>
        </authorList>
    </citation>
    <scope>NUCLEOTIDE SEQUENCE</scope>
</reference>
<feature type="region of interest" description="Disordered" evidence="1">
    <location>
        <begin position="1"/>
        <end position="95"/>
    </location>
</feature>
<sequence length="367" mass="41060">FDDDTDQDGMPDGWEDFYSDRIPDGDGCGLNPTVGSDKFGDPDSDGSDNLREYQEGTNPCDPDSDDDGDPDGEDPPPIEPGEPPGTNPDTGATDGNVTIYEIFDPVLGSLKRWSSLDALYYDSANSNPYTMYNYDTTKTEIFPTNYEGYSQIFEGWIWMGITVTESSYTMIPSVSPDADIIDYDPNATGIELSFFKDGADNYYVQSNEEAIIDLKYRMGTNGSYFNRQISDDLTIDDMPEEVIRPITGESEVKDNVREFLQYRHDNGTIANEPLYYLWPENGTPETNLALIINNLTWYFSAFIEGDGDVPDPEPPWDVYQSICINGIGACRHRSFGFFVTALALEAPTRYVSNEAHAFVEVYVPEDN</sequence>
<feature type="non-terminal residue" evidence="2">
    <location>
        <position position="1"/>
    </location>
</feature>
<name>A0A382NIE0_9ZZZZ</name>
<evidence type="ECO:0000256" key="1">
    <source>
        <dbReference type="SAM" id="MobiDB-lite"/>
    </source>
</evidence>
<dbReference type="AlphaFoldDB" id="A0A382NIE0"/>
<feature type="compositionally biased region" description="Acidic residues" evidence="1">
    <location>
        <begin position="62"/>
        <end position="76"/>
    </location>
</feature>
<accession>A0A382NIE0</accession>
<evidence type="ECO:0000313" key="2">
    <source>
        <dbReference type="EMBL" id="SVC60969.1"/>
    </source>
</evidence>
<dbReference type="SUPFAM" id="SSF54001">
    <property type="entry name" value="Cysteine proteinases"/>
    <property type="match status" value="1"/>
</dbReference>
<feature type="non-terminal residue" evidence="2">
    <location>
        <position position="367"/>
    </location>
</feature>
<proteinExistence type="predicted"/>
<feature type="compositionally biased region" description="Pro residues" evidence="1">
    <location>
        <begin position="77"/>
        <end position="86"/>
    </location>
</feature>
<organism evidence="2">
    <name type="scientific">marine metagenome</name>
    <dbReference type="NCBI Taxonomy" id="408172"/>
    <lineage>
        <taxon>unclassified sequences</taxon>
        <taxon>metagenomes</taxon>
        <taxon>ecological metagenomes</taxon>
    </lineage>
</organism>
<dbReference type="InterPro" id="IPR038765">
    <property type="entry name" value="Papain-like_cys_pep_sf"/>
</dbReference>
<dbReference type="EMBL" id="UINC01100707">
    <property type="protein sequence ID" value="SVC60969.1"/>
    <property type="molecule type" value="Genomic_DNA"/>
</dbReference>
<protein>
    <submittedName>
        <fullName evidence="2">Uncharacterized protein</fullName>
    </submittedName>
</protein>